<dbReference type="InterPro" id="IPR003333">
    <property type="entry name" value="CMAS"/>
</dbReference>
<comment type="similarity">
    <text evidence="1">Belongs to the CFA/CMAS family.</text>
</comment>
<dbReference type="InterPro" id="IPR050723">
    <property type="entry name" value="CFA/CMAS"/>
</dbReference>
<dbReference type="RefSeq" id="WP_242475522.1">
    <property type="nucleotide sequence ID" value="NZ_NRRV01000059.1"/>
</dbReference>
<keyword evidence="7" id="KW-1185">Reference proteome</keyword>
<keyword evidence="4" id="KW-0949">S-adenosyl-L-methionine</keyword>
<protein>
    <submittedName>
        <fullName evidence="6">Cyclopropane-fatty-acyl-phospholipid synthase</fullName>
    </submittedName>
</protein>
<accession>A0ABS1CLN3</accession>
<comment type="caution">
    <text evidence="6">The sequence shown here is derived from an EMBL/GenBank/DDBJ whole genome shotgun (WGS) entry which is preliminary data.</text>
</comment>
<evidence type="ECO:0000256" key="1">
    <source>
        <dbReference type="ARBA" id="ARBA00010815"/>
    </source>
</evidence>
<dbReference type="Gene3D" id="3.40.50.150">
    <property type="entry name" value="Vaccinia Virus protein VP39"/>
    <property type="match status" value="1"/>
</dbReference>
<name>A0ABS1CLN3_9GAMM</name>
<dbReference type="Proteomes" id="UP000748752">
    <property type="component" value="Unassembled WGS sequence"/>
</dbReference>
<dbReference type="PANTHER" id="PTHR43667">
    <property type="entry name" value="CYCLOPROPANE-FATTY-ACYL-PHOSPHOLIPID SYNTHASE"/>
    <property type="match status" value="1"/>
</dbReference>
<gene>
    <name evidence="6" type="ORF">CKO31_19200</name>
</gene>
<evidence type="ECO:0000256" key="2">
    <source>
        <dbReference type="ARBA" id="ARBA00022603"/>
    </source>
</evidence>
<dbReference type="CDD" id="cd02440">
    <property type="entry name" value="AdoMet_MTases"/>
    <property type="match status" value="1"/>
</dbReference>
<evidence type="ECO:0000313" key="7">
    <source>
        <dbReference type="Proteomes" id="UP000748752"/>
    </source>
</evidence>
<keyword evidence="5" id="KW-0443">Lipid metabolism</keyword>
<keyword evidence="2" id="KW-0489">Methyltransferase</keyword>
<dbReference type="PANTHER" id="PTHR43667:SF1">
    <property type="entry name" value="CYCLOPROPANE-FATTY-ACYL-PHOSPHOLIPID SYNTHASE"/>
    <property type="match status" value="1"/>
</dbReference>
<evidence type="ECO:0000256" key="3">
    <source>
        <dbReference type="ARBA" id="ARBA00022679"/>
    </source>
</evidence>
<evidence type="ECO:0000256" key="4">
    <source>
        <dbReference type="ARBA" id="ARBA00022691"/>
    </source>
</evidence>
<keyword evidence="3" id="KW-0808">Transferase</keyword>
<dbReference type="InterPro" id="IPR029063">
    <property type="entry name" value="SAM-dependent_MTases_sf"/>
</dbReference>
<proteinExistence type="inferred from homology"/>
<dbReference type="Pfam" id="PF02353">
    <property type="entry name" value="CMAS"/>
    <property type="match status" value="1"/>
</dbReference>
<dbReference type="NCBIfam" id="NF008686">
    <property type="entry name" value="PRK11705.1"/>
    <property type="match status" value="1"/>
</dbReference>
<dbReference type="SUPFAM" id="SSF53335">
    <property type="entry name" value="S-adenosyl-L-methionine-dependent methyltransferases"/>
    <property type="match status" value="1"/>
</dbReference>
<reference evidence="6 7" key="1">
    <citation type="journal article" date="2020" name="Microorganisms">
        <title>Osmotic Adaptation and Compatible Solute Biosynthesis of Phototrophic Bacteria as Revealed from Genome Analyses.</title>
        <authorList>
            <person name="Imhoff J.F."/>
            <person name="Rahn T."/>
            <person name="Kunzel S."/>
            <person name="Keller A."/>
            <person name="Neulinger S.C."/>
        </authorList>
    </citation>
    <scope>NUCLEOTIDE SEQUENCE [LARGE SCALE GENOMIC DNA]</scope>
    <source>
        <strain evidence="6 7">DSM 6210</strain>
    </source>
</reference>
<evidence type="ECO:0000313" key="6">
    <source>
        <dbReference type="EMBL" id="MBK1632835.1"/>
    </source>
</evidence>
<sequence length="404" mass="45678">MQAPSRFMSSNYQGAASLEAAPAPAADTDPPSVLRDLAAQASVRFNGERPWDIQVHDAGFYDRVLRAGSLGLGESYMDGLWDTQQLDETLTRLLRSRGDEGLAGVAAWPLQLRLLAATLRTRLVNRQAGRRAFEVGEQHYDAGNELYRRMLDPTMSYSCGYWADAEDLDSAQRAKLDLICDKLGLAPGQRVLDVGCGWGGFAEHAARSRGVEVLGITVSREQAEAARERCAGLPVDIRMQDYRDLDERFDRVVSVGMFEHVGEKNHAEFFARIRDWLKPDGLCLLQTIGTRSRRGVNDPWLDKYIFPNGQLPSAEVIAAASRPYLVMEDWHAFGRDYDRTVMAWWDNVARERDALEAAGYSERFLRMWHYYLMASAGFFRSRRGQLWQLVLSRPERGGTYRSVR</sequence>
<organism evidence="6 7">
    <name type="scientific">Thiohalocapsa halophila</name>
    <dbReference type="NCBI Taxonomy" id="69359"/>
    <lineage>
        <taxon>Bacteria</taxon>
        <taxon>Pseudomonadati</taxon>
        <taxon>Pseudomonadota</taxon>
        <taxon>Gammaproteobacteria</taxon>
        <taxon>Chromatiales</taxon>
        <taxon>Chromatiaceae</taxon>
        <taxon>Thiohalocapsa</taxon>
    </lineage>
</organism>
<dbReference type="PIRSF" id="PIRSF003085">
    <property type="entry name" value="CMAS"/>
    <property type="match status" value="1"/>
</dbReference>
<dbReference type="EMBL" id="NRRV01000059">
    <property type="protein sequence ID" value="MBK1632835.1"/>
    <property type="molecule type" value="Genomic_DNA"/>
</dbReference>
<evidence type="ECO:0000256" key="5">
    <source>
        <dbReference type="ARBA" id="ARBA00023098"/>
    </source>
</evidence>